<dbReference type="InterPro" id="IPR008964">
    <property type="entry name" value="Invasin/intimin_cell_adhesion"/>
</dbReference>
<comment type="caution">
    <text evidence="3">The sequence shown here is derived from an EMBL/GenBank/DDBJ whole genome shotgun (WGS) entry which is preliminary data.</text>
</comment>
<accession>A0ABT9XL19</accession>
<keyword evidence="4" id="KW-1185">Reference proteome</keyword>
<sequence length="352" mass="35721">MKRTLLTIAAASSIILGAFAPAAMAKTVSVPSKAWSHDTFEVDGTPQYGLTKVEGFTYQSAQWVSAYAVVQLLNQVNANALWVGHTLYLLNSGLDASQLPAKTSGDANVVADGQTVMKLPHLVEKPPVKGATATSYLRISDVEAILKALGYTYQYNSKQGTLNVQLPAAASSIIATAVDETPGQIVVTLSAPVSSVDPSDFTVTDSTGTLSVTNASLDASGTLATLTVPDLPSLQSGAISLSVSYDGSTPFTGGTLGPVSIEALNGGTAVTGPVTLSVYNGTASAIDSLQAVDASNAPYAGTVTYASSNPSVVEVTTDGKIIGMSAGTATITATDPQGDTIAPLTVTVATAQ</sequence>
<dbReference type="Pfam" id="PF02368">
    <property type="entry name" value="Big_2"/>
    <property type="match status" value="1"/>
</dbReference>
<proteinExistence type="predicted"/>
<organism evidence="3 4">
    <name type="scientific">Alicyclobacillus cycloheptanicus</name>
    <dbReference type="NCBI Taxonomy" id="1457"/>
    <lineage>
        <taxon>Bacteria</taxon>
        <taxon>Bacillati</taxon>
        <taxon>Bacillota</taxon>
        <taxon>Bacilli</taxon>
        <taxon>Bacillales</taxon>
        <taxon>Alicyclobacillaceae</taxon>
        <taxon>Alicyclobacillus</taxon>
    </lineage>
</organism>
<dbReference type="Proteomes" id="UP001232973">
    <property type="component" value="Unassembled WGS sequence"/>
</dbReference>
<dbReference type="SUPFAM" id="SSF49373">
    <property type="entry name" value="Invasin/intimin cell-adhesion fragments"/>
    <property type="match status" value="1"/>
</dbReference>
<feature type="domain" description="BIG2" evidence="2">
    <location>
        <begin position="293"/>
        <end position="345"/>
    </location>
</feature>
<name>A0ABT9XL19_9BACL</name>
<dbReference type="RefSeq" id="WP_274457513.1">
    <property type="nucleotide sequence ID" value="NZ_CP067097.1"/>
</dbReference>
<feature type="signal peptide" evidence="1">
    <location>
        <begin position="1"/>
        <end position="25"/>
    </location>
</feature>
<protein>
    <recommendedName>
        <fullName evidence="2">BIG2 domain-containing protein</fullName>
    </recommendedName>
</protein>
<gene>
    <name evidence="3" type="ORF">J2S03_002672</name>
</gene>
<keyword evidence="1" id="KW-0732">Signal</keyword>
<dbReference type="InterPro" id="IPR003343">
    <property type="entry name" value="Big_2"/>
</dbReference>
<evidence type="ECO:0000313" key="4">
    <source>
        <dbReference type="Proteomes" id="UP001232973"/>
    </source>
</evidence>
<reference evidence="3 4" key="1">
    <citation type="submission" date="2023-07" db="EMBL/GenBank/DDBJ databases">
        <title>Genomic Encyclopedia of Type Strains, Phase IV (KMG-IV): sequencing the most valuable type-strain genomes for metagenomic binning, comparative biology and taxonomic classification.</title>
        <authorList>
            <person name="Goeker M."/>
        </authorList>
    </citation>
    <scope>NUCLEOTIDE SEQUENCE [LARGE SCALE GENOMIC DNA]</scope>
    <source>
        <strain evidence="3 4">DSM 4006</strain>
    </source>
</reference>
<evidence type="ECO:0000259" key="2">
    <source>
        <dbReference type="Pfam" id="PF02368"/>
    </source>
</evidence>
<evidence type="ECO:0000313" key="3">
    <source>
        <dbReference type="EMBL" id="MDQ0190805.1"/>
    </source>
</evidence>
<evidence type="ECO:0000256" key="1">
    <source>
        <dbReference type="SAM" id="SignalP"/>
    </source>
</evidence>
<dbReference type="EMBL" id="JAUSTP010000024">
    <property type="protein sequence ID" value="MDQ0190805.1"/>
    <property type="molecule type" value="Genomic_DNA"/>
</dbReference>
<dbReference type="Gene3D" id="2.60.40.1080">
    <property type="match status" value="1"/>
</dbReference>
<feature type="chain" id="PRO_5047453774" description="BIG2 domain-containing protein" evidence="1">
    <location>
        <begin position="26"/>
        <end position="352"/>
    </location>
</feature>